<evidence type="ECO:0000313" key="3">
    <source>
        <dbReference type="Proteomes" id="UP001600888"/>
    </source>
</evidence>
<organism evidence="2 3">
    <name type="scientific">Diaporthe vaccinii</name>
    <dbReference type="NCBI Taxonomy" id="105482"/>
    <lineage>
        <taxon>Eukaryota</taxon>
        <taxon>Fungi</taxon>
        <taxon>Dikarya</taxon>
        <taxon>Ascomycota</taxon>
        <taxon>Pezizomycotina</taxon>
        <taxon>Sordariomycetes</taxon>
        <taxon>Sordariomycetidae</taxon>
        <taxon>Diaporthales</taxon>
        <taxon>Diaporthaceae</taxon>
        <taxon>Diaporthe</taxon>
        <taxon>Diaporthe eres species complex</taxon>
    </lineage>
</organism>
<reference evidence="2 3" key="1">
    <citation type="submission" date="2024-03" db="EMBL/GenBank/DDBJ databases">
        <title>A high-quality draft genome sequence of Diaporthe vaccinii, a causative agent of upright dieback and viscid rot disease in cranberry plants.</title>
        <authorList>
            <person name="Sarrasin M."/>
            <person name="Lang B.F."/>
            <person name="Burger G."/>
        </authorList>
    </citation>
    <scope>NUCLEOTIDE SEQUENCE [LARGE SCALE GENOMIC DNA]</scope>
    <source>
        <strain evidence="2 3">IS7</strain>
    </source>
</reference>
<protein>
    <submittedName>
        <fullName evidence="2">Uncharacterized protein</fullName>
    </submittedName>
</protein>
<feature type="chain" id="PRO_5046854147" evidence="1">
    <location>
        <begin position="18"/>
        <end position="106"/>
    </location>
</feature>
<keyword evidence="1" id="KW-0732">Signal</keyword>
<evidence type="ECO:0000313" key="2">
    <source>
        <dbReference type="EMBL" id="KAL2274247.1"/>
    </source>
</evidence>
<sequence>MQHSTLVLFASATLAGAVNKVTFVSMDDTDRTIHFTPNAGIVSVESTDVPAGQNVTVTIPDSWVGNYYAVSFGAENTPGMLAEVNFTSWGGLTYFDVVTGYRISNR</sequence>
<accession>A0ABR4DX28</accession>
<dbReference type="EMBL" id="JBAWTH010000161">
    <property type="protein sequence ID" value="KAL2274247.1"/>
    <property type="molecule type" value="Genomic_DNA"/>
</dbReference>
<name>A0ABR4DX28_9PEZI</name>
<keyword evidence="3" id="KW-1185">Reference proteome</keyword>
<proteinExistence type="predicted"/>
<dbReference type="Proteomes" id="UP001600888">
    <property type="component" value="Unassembled WGS sequence"/>
</dbReference>
<comment type="caution">
    <text evidence="2">The sequence shown here is derived from an EMBL/GenBank/DDBJ whole genome shotgun (WGS) entry which is preliminary data.</text>
</comment>
<feature type="signal peptide" evidence="1">
    <location>
        <begin position="1"/>
        <end position="17"/>
    </location>
</feature>
<gene>
    <name evidence="2" type="ORF">FJTKL_03549</name>
</gene>
<evidence type="ECO:0000256" key="1">
    <source>
        <dbReference type="SAM" id="SignalP"/>
    </source>
</evidence>